<feature type="compositionally biased region" description="Basic and acidic residues" evidence="1">
    <location>
        <begin position="363"/>
        <end position="374"/>
    </location>
</feature>
<keyword evidence="2" id="KW-1133">Transmembrane helix</keyword>
<name>A0A5M3XT40_9ACTN</name>
<evidence type="ECO:0000313" key="3">
    <source>
        <dbReference type="EMBL" id="GES24464.1"/>
    </source>
</evidence>
<accession>A0A5M3XT40</accession>
<feature type="compositionally biased region" description="Basic residues" evidence="1">
    <location>
        <begin position="252"/>
        <end position="267"/>
    </location>
</feature>
<sequence length="409" mass="45040">MSQMATDHQPQTGPRPLTEGERTAAVVTATAVALLGLLGFVISFDTVAEAAEPSFHGLSFMLPLGVDLGIAVFSSLDIVLARLDMRVRWLRSIPWTLTAATVYLNLDSQPELFGKVAHAVLPLLWVVAVEVGAHVMRKRAGLADSTRMERIRPSRWLLALPSTFTLWRRMVLWEIRSYPGALARERDRILAKTELQDRYGTWWKFKATRRERALYRLGELAPEGTVSEWPPASERPVLPSAAPTLAPAGRSRPSRKANSRTAHHRRTASALVDDLMPLGWRIAADHESSGVTLTRDRLRDAVRVTGQSISTDRAGALLARLRTEAPPHESAWRDIRPRRAESAGPTIGPEPDGPHGPTGDNSPADRPDEARSDRVSSPIDPVRNSALPAKTTAESRTPARSNTYEVRTS</sequence>
<reference evidence="3 4" key="1">
    <citation type="submission" date="2019-10" db="EMBL/GenBank/DDBJ databases">
        <title>Whole genome shotgun sequence of Acrocarpospora pleiomorpha NBRC 16267.</title>
        <authorList>
            <person name="Ichikawa N."/>
            <person name="Kimura A."/>
            <person name="Kitahashi Y."/>
            <person name="Komaki H."/>
            <person name="Oguchi A."/>
        </authorList>
    </citation>
    <scope>NUCLEOTIDE SEQUENCE [LARGE SCALE GENOMIC DNA]</scope>
    <source>
        <strain evidence="3 4">NBRC 16267</strain>
    </source>
</reference>
<dbReference type="Proteomes" id="UP000377595">
    <property type="component" value="Unassembled WGS sequence"/>
</dbReference>
<dbReference type="EMBL" id="BLAF01000052">
    <property type="protein sequence ID" value="GES24464.1"/>
    <property type="molecule type" value="Genomic_DNA"/>
</dbReference>
<dbReference type="RefSeq" id="WP_155349298.1">
    <property type="nucleotide sequence ID" value="NZ_BAAAHM010000040.1"/>
</dbReference>
<evidence type="ECO:0000313" key="4">
    <source>
        <dbReference type="Proteomes" id="UP000377595"/>
    </source>
</evidence>
<feature type="transmembrane region" description="Helical" evidence="2">
    <location>
        <begin position="56"/>
        <end position="76"/>
    </location>
</feature>
<protein>
    <recommendedName>
        <fullName evidence="5">DUF2637 domain-containing protein</fullName>
    </recommendedName>
</protein>
<dbReference type="InterPro" id="IPR021235">
    <property type="entry name" value="DUF2637"/>
</dbReference>
<keyword evidence="2" id="KW-0812">Transmembrane</keyword>
<feature type="compositionally biased region" description="Polar residues" evidence="1">
    <location>
        <begin position="392"/>
        <end position="409"/>
    </location>
</feature>
<gene>
    <name evidence="3" type="ORF">Aple_073630</name>
</gene>
<keyword evidence="4" id="KW-1185">Reference proteome</keyword>
<dbReference type="AlphaFoldDB" id="A0A5M3XT40"/>
<dbReference type="OrthoDB" id="4333663at2"/>
<comment type="caution">
    <text evidence="3">The sequence shown here is derived from an EMBL/GenBank/DDBJ whole genome shotgun (WGS) entry which is preliminary data.</text>
</comment>
<feature type="transmembrane region" description="Helical" evidence="2">
    <location>
        <begin position="24"/>
        <end position="44"/>
    </location>
</feature>
<evidence type="ECO:0000256" key="1">
    <source>
        <dbReference type="SAM" id="MobiDB-lite"/>
    </source>
</evidence>
<dbReference type="Pfam" id="PF10935">
    <property type="entry name" value="DUF2637"/>
    <property type="match status" value="1"/>
</dbReference>
<feature type="region of interest" description="Disordered" evidence="1">
    <location>
        <begin position="224"/>
        <end position="268"/>
    </location>
</feature>
<keyword evidence="2" id="KW-0472">Membrane</keyword>
<proteinExistence type="predicted"/>
<evidence type="ECO:0000256" key="2">
    <source>
        <dbReference type="SAM" id="Phobius"/>
    </source>
</evidence>
<evidence type="ECO:0008006" key="5">
    <source>
        <dbReference type="Google" id="ProtNLM"/>
    </source>
</evidence>
<feature type="region of interest" description="Disordered" evidence="1">
    <location>
        <begin position="325"/>
        <end position="409"/>
    </location>
</feature>
<feature type="compositionally biased region" description="Basic and acidic residues" evidence="1">
    <location>
        <begin position="325"/>
        <end position="341"/>
    </location>
</feature>
<organism evidence="3 4">
    <name type="scientific">Acrocarpospora pleiomorpha</name>
    <dbReference type="NCBI Taxonomy" id="90975"/>
    <lineage>
        <taxon>Bacteria</taxon>
        <taxon>Bacillati</taxon>
        <taxon>Actinomycetota</taxon>
        <taxon>Actinomycetes</taxon>
        <taxon>Streptosporangiales</taxon>
        <taxon>Streptosporangiaceae</taxon>
        <taxon>Acrocarpospora</taxon>
    </lineage>
</organism>